<keyword evidence="4 5" id="KW-0472">Membrane</keyword>
<feature type="transmembrane region" description="Helical" evidence="5">
    <location>
        <begin position="112"/>
        <end position="141"/>
    </location>
</feature>
<dbReference type="EMBL" id="BAAAUV010000012">
    <property type="protein sequence ID" value="GAA3221462.1"/>
    <property type="molecule type" value="Genomic_DNA"/>
</dbReference>
<evidence type="ECO:0000256" key="5">
    <source>
        <dbReference type="SAM" id="Phobius"/>
    </source>
</evidence>
<dbReference type="PANTHER" id="PTHR10846">
    <property type="entry name" value="SODIUM/POTASSIUM/CALCIUM EXCHANGER"/>
    <property type="match status" value="1"/>
</dbReference>
<proteinExistence type="predicted"/>
<reference evidence="8" key="1">
    <citation type="journal article" date="2019" name="Int. J. Syst. Evol. Microbiol.">
        <title>The Global Catalogue of Microorganisms (GCM) 10K type strain sequencing project: providing services to taxonomists for standard genome sequencing and annotation.</title>
        <authorList>
            <consortium name="The Broad Institute Genomics Platform"/>
            <consortium name="The Broad Institute Genome Sequencing Center for Infectious Disease"/>
            <person name="Wu L."/>
            <person name="Ma J."/>
        </authorList>
    </citation>
    <scope>NUCLEOTIDE SEQUENCE [LARGE SCALE GENOMIC DNA]</scope>
    <source>
        <strain evidence="8">JCM 9377</strain>
    </source>
</reference>
<evidence type="ECO:0000256" key="2">
    <source>
        <dbReference type="ARBA" id="ARBA00022692"/>
    </source>
</evidence>
<evidence type="ECO:0000256" key="3">
    <source>
        <dbReference type="ARBA" id="ARBA00022989"/>
    </source>
</evidence>
<dbReference type="Pfam" id="PF01699">
    <property type="entry name" value="Na_Ca_ex"/>
    <property type="match status" value="2"/>
</dbReference>
<dbReference type="Proteomes" id="UP001501237">
    <property type="component" value="Unassembled WGS sequence"/>
</dbReference>
<keyword evidence="2 5" id="KW-0812">Transmembrane</keyword>
<keyword evidence="3 5" id="KW-1133">Transmembrane helix</keyword>
<sequence length="313" mass="31703">MAIAILLVLLGLPLLTYAADQLVLGSARTARKTGVSAVTVGILVIGLGTSAPELLVSGSAAAGGQSALAVANLVGSNVVNLTLILGLSGILAPVLVRSSVLRREAPLSVGAVAVFGILLLTGLGVVAGLILTVLLAASLFWMLRTAHSQPVDVLAAETEEFLDASSGHRTHIEIIRAALGLVGTLAGAQLLVEGGVDLATRFGLSQQFIGFTLVAFGTSLPELVTSLQAQRRGEADLLVGNLLGSNLINSLAGGAIVAFASPSVPTPTAVPVATVMIGVSALAWALLTRGHRLTRPEATALTGIYLLALPLFI</sequence>
<feature type="transmembrane region" description="Helical" evidence="5">
    <location>
        <begin position="204"/>
        <end position="225"/>
    </location>
</feature>
<feature type="domain" description="Sodium/calcium exchanger membrane region" evidence="6">
    <location>
        <begin position="4"/>
        <end position="143"/>
    </location>
</feature>
<feature type="domain" description="Sodium/calcium exchanger membrane region" evidence="6">
    <location>
        <begin position="178"/>
        <end position="309"/>
    </location>
</feature>
<organism evidence="7 8">
    <name type="scientific">Actinocorallia longicatena</name>
    <dbReference type="NCBI Taxonomy" id="111803"/>
    <lineage>
        <taxon>Bacteria</taxon>
        <taxon>Bacillati</taxon>
        <taxon>Actinomycetota</taxon>
        <taxon>Actinomycetes</taxon>
        <taxon>Streptosporangiales</taxon>
        <taxon>Thermomonosporaceae</taxon>
        <taxon>Actinocorallia</taxon>
    </lineage>
</organism>
<dbReference type="PANTHER" id="PTHR10846:SF8">
    <property type="entry name" value="INNER MEMBRANE PROTEIN YRBG"/>
    <property type="match status" value="1"/>
</dbReference>
<dbReference type="InterPro" id="IPR004837">
    <property type="entry name" value="NaCa_Exmemb"/>
</dbReference>
<evidence type="ECO:0000256" key="4">
    <source>
        <dbReference type="ARBA" id="ARBA00023136"/>
    </source>
</evidence>
<feature type="transmembrane region" description="Helical" evidence="5">
    <location>
        <begin position="237"/>
        <end position="262"/>
    </location>
</feature>
<dbReference type="RefSeq" id="WP_344831858.1">
    <property type="nucleotide sequence ID" value="NZ_BAAAUV010000012.1"/>
</dbReference>
<evidence type="ECO:0000313" key="7">
    <source>
        <dbReference type="EMBL" id="GAA3221462.1"/>
    </source>
</evidence>
<evidence type="ECO:0000259" key="6">
    <source>
        <dbReference type="Pfam" id="PF01699"/>
    </source>
</evidence>
<evidence type="ECO:0000256" key="1">
    <source>
        <dbReference type="ARBA" id="ARBA00004141"/>
    </source>
</evidence>
<dbReference type="InterPro" id="IPR044880">
    <property type="entry name" value="NCX_ion-bd_dom_sf"/>
</dbReference>
<accession>A0ABP6QDP6</accession>
<gene>
    <name evidence="7" type="ORF">GCM10010468_46580</name>
</gene>
<protein>
    <submittedName>
        <fullName evidence="7">Calcium/sodium antiporter</fullName>
    </submittedName>
</protein>
<keyword evidence="8" id="KW-1185">Reference proteome</keyword>
<feature type="transmembrane region" description="Helical" evidence="5">
    <location>
        <begin position="34"/>
        <end position="56"/>
    </location>
</feature>
<name>A0ABP6QDP6_9ACTN</name>
<comment type="caution">
    <text evidence="7">The sequence shown here is derived from an EMBL/GenBank/DDBJ whole genome shotgun (WGS) entry which is preliminary data.</text>
</comment>
<feature type="transmembrane region" description="Helical" evidence="5">
    <location>
        <begin position="268"/>
        <end position="287"/>
    </location>
</feature>
<dbReference type="InterPro" id="IPR004481">
    <property type="entry name" value="K/Na/Ca-exchanger"/>
</dbReference>
<dbReference type="Gene3D" id="1.20.1420.30">
    <property type="entry name" value="NCX, central ion-binding region"/>
    <property type="match status" value="1"/>
</dbReference>
<comment type="subcellular location">
    <subcellularLocation>
        <location evidence="1">Membrane</location>
        <topology evidence="1">Multi-pass membrane protein</topology>
    </subcellularLocation>
</comment>
<feature type="transmembrane region" description="Helical" evidence="5">
    <location>
        <begin position="68"/>
        <end position="92"/>
    </location>
</feature>
<evidence type="ECO:0000313" key="8">
    <source>
        <dbReference type="Proteomes" id="UP001501237"/>
    </source>
</evidence>